<protein>
    <submittedName>
        <fullName evidence="2">Uncharacterized protein</fullName>
    </submittedName>
</protein>
<name>A0ABD0RYI9_CIRMR</name>
<feature type="region of interest" description="Disordered" evidence="1">
    <location>
        <begin position="70"/>
        <end position="152"/>
    </location>
</feature>
<dbReference type="AlphaFoldDB" id="A0ABD0RYI9"/>
<gene>
    <name evidence="2" type="ORF">M9458_000851</name>
</gene>
<comment type="caution">
    <text evidence="2">The sequence shown here is derived from an EMBL/GenBank/DDBJ whole genome shotgun (WGS) entry which is preliminary data.</text>
</comment>
<dbReference type="Proteomes" id="UP001529510">
    <property type="component" value="Unassembled WGS sequence"/>
</dbReference>
<keyword evidence="3" id="KW-1185">Reference proteome</keyword>
<evidence type="ECO:0000313" key="2">
    <source>
        <dbReference type="EMBL" id="KAL0202833.1"/>
    </source>
</evidence>
<sequence length="152" mass="15563">EGGIPIDQPPPALSTPGLQDADLTFSHGTLNKSSSSPELQTLPEAFTKAAAQSSSGGDLLSSKIQMVQVEREAPGESTWPGESVISAGPSSSSASVSISLEFPTAQPGALSPTGHRPRGHTISVGGERKMDRDSYHNRGGPSNAEKSSGLSP</sequence>
<feature type="compositionally biased region" description="Low complexity" evidence="1">
    <location>
        <begin position="83"/>
        <end position="99"/>
    </location>
</feature>
<dbReference type="EMBL" id="JAMKFB020000001">
    <property type="protein sequence ID" value="KAL0202833.1"/>
    <property type="molecule type" value="Genomic_DNA"/>
</dbReference>
<evidence type="ECO:0000256" key="1">
    <source>
        <dbReference type="SAM" id="MobiDB-lite"/>
    </source>
</evidence>
<feature type="non-terminal residue" evidence="2">
    <location>
        <position position="1"/>
    </location>
</feature>
<feature type="non-terminal residue" evidence="2">
    <location>
        <position position="152"/>
    </location>
</feature>
<proteinExistence type="predicted"/>
<feature type="compositionally biased region" description="Basic and acidic residues" evidence="1">
    <location>
        <begin position="126"/>
        <end position="136"/>
    </location>
</feature>
<feature type="region of interest" description="Disordered" evidence="1">
    <location>
        <begin position="1"/>
        <end position="39"/>
    </location>
</feature>
<feature type="compositionally biased region" description="Polar residues" evidence="1">
    <location>
        <begin position="26"/>
        <end position="39"/>
    </location>
</feature>
<accession>A0ABD0RYI9</accession>
<evidence type="ECO:0000313" key="3">
    <source>
        <dbReference type="Proteomes" id="UP001529510"/>
    </source>
</evidence>
<reference evidence="2 3" key="1">
    <citation type="submission" date="2024-05" db="EMBL/GenBank/DDBJ databases">
        <title>Genome sequencing and assembly of Indian major carp, Cirrhinus mrigala (Hamilton, 1822).</title>
        <authorList>
            <person name="Mohindra V."/>
            <person name="Chowdhury L.M."/>
            <person name="Lal K."/>
            <person name="Jena J.K."/>
        </authorList>
    </citation>
    <scope>NUCLEOTIDE SEQUENCE [LARGE SCALE GENOMIC DNA]</scope>
    <source>
        <strain evidence="2">CM1030</strain>
        <tissue evidence="2">Blood</tissue>
    </source>
</reference>
<organism evidence="2 3">
    <name type="scientific">Cirrhinus mrigala</name>
    <name type="common">Mrigala</name>
    <dbReference type="NCBI Taxonomy" id="683832"/>
    <lineage>
        <taxon>Eukaryota</taxon>
        <taxon>Metazoa</taxon>
        <taxon>Chordata</taxon>
        <taxon>Craniata</taxon>
        <taxon>Vertebrata</taxon>
        <taxon>Euteleostomi</taxon>
        <taxon>Actinopterygii</taxon>
        <taxon>Neopterygii</taxon>
        <taxon>Teleostei</taxon>
        <taxon>Ostariophysi</taxon>
        <taxon>Cypriniformes</taxon>
        <taxon>Cyprinidae</taxon>
        <taxon>Labeoninae</taxon>
        <taxon>Labeonini</taxon>
        <taxon>Cirrhinus</taxon>
    </lineage>
</organism>